<comment type="caution">
    <text evidence="1">The sequence shown here is derived from an EMBL/GenBank/DDBJ whole genome shotgun (WGS) entry which is preliminary data.</text>
</comment>
<evidence type="ECO:0000313" key="1">
    <source>
        <dbReference type="EMBL" id="KAG7302457.1"/>
    </source>
</evidence>
<dbReference type="Proteomes" id="UP000823941">
    <property type="component" value="Chromosome 17"/>
</dbReference>
<evidence type="ECO:0000313" key="2">
    <source>
        <dbReference type="Proteomes" id="UP000823941"/>
    </source>
</evidence>
<name>A0ABQ7QB54_PLUXY</name>
<protein>
    <submittedName>
        <fullName evidence="1">Uncharacterized protein</fullName>
    </submittedName>
</protein>
<organism evidence="1 2">
    <name type="scientific">Plutella xylostella</name>
    <name type="common">Diamondback moth</name>
    <name type="synonym">Plutella maculipennis</name>
    <dbReference type="NCBI Taxonomy" id="51655"/>
    <lineage>
        <taxon>Eukaryota</taxon>
        <taxon>Metazoa</taxon>
        <taxon>Ecdysozoa</taxon>
        <taxon>Arthropoda</taxon>
        <taxon>Hexapoda</taxon>
        <taxon>Insecta</taxon>
        <taxon>Pterygota</taxon>
        <taxon>Neoptera</taxon>
        <taxon>Endopterygota</taxon>
        <taxon>Lepidoptera</taxon>
        <taxon>Glossata</taxon>
        <taxon>Ditrysia</taxon>
        <taxon>Yponomeutoidea</taxon>
        <taxon>Plutellidae</taxon>
        <taxon>Plutella</taxon>
    </lineage>
</organism>
<sequence length="77" mass="8352">MVFLRVFSRAGVVPGRAAAAAAADPMSESVYKEQMRVRMPVVSYWQSISLLKRDKLVVMCVWCGGAVRLTAAPHNGG</sequence>
<keyword evidence="2" id="KW-1185">Reference proteome</keyword>
<dbReference type="EMBL" id="JAHIBW010000017">
    <property type="protein sequence ID" value="KAG7302457.1"/>
    <property type="molecule type" value="Genomic_DNA"/>
</dbReference>
<reference evidence="1 2" key="1">
    <citation type="submission" date="2021-06" db="EMBL/GenBank/DDBJ databases">
        <title>A haploid diamondback moth (Plutella xylostella L.) genome assembly resolves 31 chromosomes and identifies a diamide resistance mutation.</title>
        <authorList>
            <person name="Ward C.M."/>
            <person name="Perry K.D."/>
            <person name="Baker G."/>
            <person name="Powis K."/>
            <person name="Heckel D.G."/>
            <person name="Baxter S.W."/>
        </authorList>
    </citation>
    <scope>NUCLEOTIDE SEQUENCE [LARGE SCALE GENOMIC DNA]</scope>
    <source>
        <strain evidence="1 2">LV</strain>
        <tissue evidence="1">Single pupa</tissue>
    </source>
</reference>
<proteinExistence type="predicted"/>
<gene>
    <name evidence="1" type="ORF">JYU34_012363</name>
</gene>
<accession>A0ABQ7QB54</accession>